<protein>
    <submittedName>
        <fullName evidence="1">Uncharacterized protein</fullName>
    </submittedName>
</protein>
<sequence length="114" mass="13665">MVKYKEYFRKMLKENKNVFDIFRKIHDEYQLNPDLWQKTFNEDGAKIQEIVKDYENRLCSNTERGMYNKYSGGLAEKFQNEIRKAFPMFDHIGIKTVTTKNPETAAFNIKKIKL</sequence>
<dbReference type="AlphaFoldDB" id="A0A1F7YK95"/>
<evidence type="ECO:0000313" key="1">
    <source>
        <dbReference type="EMBL" id="OGM26945.1"/>
    </source>
</evidence>
<evidence type="ECO:0000313" key="2">
    <source>
        <dbReference type="Proteomes" id="UP000179221"/>
    </source>
</evidence>
<dbReference type="EMBL" id="MGGL01000008">
    <property type="protein sequence ID" value="OGM26945.1"/>
    <property type="molecule type" value="Genomic_DNA"/>
</dbReference>
<accession>A0A1F7YK95</accession>
<gene>
    <name evidence="1" type="ORF">A2628_05895</name>
</gene>
<proteinExistence type="predicted"/>
<dbReference type="Proteomes" id="UP000179221">
    <property type="component" value="Unassembled WGS sequence"/>
</dbReference>
<reference evidence="1 2" key="1">
    <citation type="journal article" date="2016" name="Nat. Commun.">
        <title>Thousands of microbial genomes shed light on interconnected biogeochemical processes in an aquifer system.</title>
        <authorList>
            <person name="Anantharaman K."/>
            <person name="Brown C.T."/>
            <person name="Hug L.A."/>
            <person name="Sharon I."/>
            <person name="Castelle C.J."/>
            <person name="Probst A.J."/>
            <person name="Thomas B.C."/>
            <person name="Singh A."/>
            <person name="Wilkins M.J."/>
            <person name="Karaoz U."/>
            <person name="Brodie E.L."/>
            <person name="Williams K.H."/>
            <person name="Hubbard S.S."/>
            <person name="Banfield J.F."/>
        </authorList>
    </citation>
    <scope>NUCLEOTIDE SEQUENCE [LARGE SCALE GENOMIC DNA]</scope>
</reference>
<name>A0A1F7YK95_9BACT</name>
<comment type="caution">
    <text evidence="1">The sequence shown here is derived from an EMBL/GenBank/DDBJ whole genome shotgun (WGS) entry which is preliminary data.</text>
</comment>
<organism evidence="1 2">
    <name type="scientific">Candidatus Woesebacteria bacterium RIFCSPHIGHO2_01_FULL_40_22</name>
    <dbReference type="NCBI Taxonomy" id="1802499"/>
    <lineage>
        <taxon>Bacteria</taxon>
        <taxon>Candidatus Woeseibacteriota</taxon>
    </lineage>
</organism>